<dbReference type="EMBL" id="GL945480">
    <property type="protein sequence ID" value="EGN98606.1"/>
    <property type="molecule type" value="Genomic_DNA"/>
</dbReference>
<dbReference type="OrthoDB" id="10267127at2759"/>
<feature type="domain" description="Calcineurin-like phosphoesterase" evidence="1">
    <location>
        <begin position="73"/>
        <end position="216"/>
    </location>
</feature>
<organism evidence="3">
    <name type="scientific">Serpula lacrymans var. lacrymans (strain S7.3)</name>
    <name type="common">Dry rot fungus</name>
    <dbReference type="NCBI Taxonomy" id="936435"/>
    <lineage>
        <taxon>Eukaryota</taxon>
        <taxon>Fungi</taxon>
        <taxon>Dikarya</taxon>
        <taxon>Basidiomycota</taxon>
        <taxon>Agaricomycotina</taxon>
        <taxon>Agaricomycetes</taxon>
        <taxon>Agaricomycetidae</taxon>
        <taxon>Boletales</taxon>
        <taxon>Coniophorineae</taxon>
        <taxon>Serpulaceae</taxon>
        <taxon>Serpula</taxon>
    </lineage>
</organism>
<dbReference type="InParanoid" id="F8PXJ3"/>
<dbReference type="InterPro" id="IPR050126">
    <property type="entry name" value="Ap4A_hydrolase"/>
</dbReference>
<dbReference type="GO" id="GO:0005737">
    <property type="term" value="C:cytoplasm"/>
    <property type="evidence" value="ECO:0007669"/>
    <property type="project" value="TreeGrafter"/>
</dbReference>
<dbReference type="SUPFAM" id="SSF56300">
    <property type="entry name" value="Metallo-dependent phosphatases"/>
    <property type="match status" value="1"/>
</dbReference>
<gene>
    <name evidence="2" type="ORF">SERLA73DRAFT_181148</name>
</gene>
<reference evidence="3" key="1">
    <citation type="journal article" date="2011" name="Science">
        <title>The plant cell wall-decomposing machinery underlies the functional diversity of forest fungi.</title>
        <authorList>
            <person name="Eastwood D.C."/>
            <person name="Floudas D."/>
            <person name="Binder M."/>
            <person name="Majcherczyk A."/>
            <person name="Schneider P."/>
            <person name="Aerts A."/>
            <person name="Asiegbu F.O."/>
            <person name="Baker S.E."/>
            <person name="Barry K."/>
            <person name="Bendiksby M."/>
            <person name="Blumentritt M."/>
            <person name="Coutinho P.M."/>
            <person name="Cullen D."/>
            <person name="de Vries R.P."/>
            <person name="Gathman A."/>
            <person name="Goodell B."/>
            <person name="Henrissat B."/>
            <person name="Ihrmark K."/>
            <person name="Kauserud H."/>
            <person name="Kohler A."/>
            <person name="LaButti K."/>
            <person name="Lapidus A."/>
            <person name="Lavin J.L."/>
            <person name="Lee Y.-H."/>
            <person name="Lindquist E."/>
            <person name="Lilly W."/>
            <person name="Lucas S."/>
            <person name="Morin E."/>
            <person name="Murat C."/>
            <person name="Oguiza J.A."/>
            <person name="Park J."/>
            <person name="Pisabarro A.G."/>
            <person name="Riley R."/>
            <person name="Rosling A."/>
            <person name="Salamov A."/>
            <person name="Schmidt O."/>
            <person name="Schmutz J."/>
            <person name="Skrede I."/>
            <person name="Stenlid J."/>
            <person name="Wiebenga A."/>
            <person name="Xie X."/>
            <person name="Kuees U."/>
            <person name="Hibbett D.S."/>
            <person name="Hoffmeister D."/>
            <person name="Hoegberg N."/>
            <person name="Martin F."/>
            <person name="Grigoriev I.V."/>
            <person name="Watkinson S.C."/>
        </authorList>
    </citation>
    <scope>NUCLEOTIDE SEQUENCE [LARGE SCALE GENOMIC DNA]</scope>
    <source>
        <strain evidence="3">strain S7.3</strain>
    </source>
</reference>
<accession>F8PXJ3</accession>
<dbReference type="Gene3D" id="3.60.21.10">
    <property type="match status" value="1"/>
</dbReference>
<evidence type="ECO:0000259" key="1">
    <source>
        <dbReference type="Pfam" id="PF00149"/>
    </source>
</evidence>
<protein>
    <recommendedName>
        <fullName evidence="1">Calcineurin-like phosphoesterase domain-containing protein</fullName>
    </recommendedName>
</protein>
<evidence type="ECO:0000313" key="3">
    <source>
        <dbReference type="Proteomes" id="UP000008063"/>
    </source>
</evidence>
<dbReference type="eggNOG" id="ENOG502S1FD">
    <property type="taxonomic scope" value="Eukaryota"/>
</dbReference>
<dbReference type="HOGENOM" id="CLU_023125_0_3_1"/>
<evidence type="ECO:0000313" key="2">
    <source>
        <dbReference type="EMBL" id="EGN98606.1"/>
    </source>
</evidence>
<dbReference type="InterPro" id="IPR029052">
    <property type="entry name" value="Metallo-depent_PP-like"/>
</dbReference>
<dbReference type="PANTHER" id="PTHR42850:SF4">
    <property type="entry name" value="ZINC-DEPENDENT ENDOPOLYPHOSPHATASE"/>
    <property type="match status" value="1"/>
</dbReference>
<dbReference type="GO" id="GO:0000298">
    <property type="term" value="F:endopolyphosphatase activity"/>
    <property type="evidence" value="ECO:0007669"/>
    <property type="project" value="TreeGrafter"/>
</dbReference>
<dbReference type="Pfam" id="PF00149">
    <property type="entry name" value="Metallophos"/>
    <property type="match status" value="1"/>
</dbReference>
<name>F8PXJ3_SERL3</name>
<dbReference type="AlphaFoldDB" id="F8PXJ3"/>
<proteinExistence type="predicted"/>
<dbReference type="InterPro" id="IPR004843">
    <property type="entry name" value="Calcineurin-like_PHP"/>
</dbReference>
<dbReference type="GO" id="GO:0006798">
    <property type="term" value="P:polyphosphate catabolic process"/>
    <property type="evidence" value="ECO:0007669"/>
    <property type="project" value="TreeGrafter"/>
</dbReference>
<dbReference type="STRING" id="936435.F8PXJ3"/>
<dbReference type="Proteomes" id="UP000008063">
    <property type="component" value="Unassembled WGS sequence"/>
</dbReference>
<keyword evidence="3" id="KW-1185">Reference proteome</keyword>
<dbReference type="GO" id="GO:0016791">
    <property type="term" value="F:phosphatase activity"/>
    <property type="evidence" value="ECO:0007669"/>
    <property type="project" value="TreeGrafter"/>
</dbReference>
<dbReference type="OMA" id="WIDAWNR"/>
<sequence>MFRVTRQQTFSRPILTYSALVIFVLFCFSYVIADQVKEAWSGLKDDRRPDFNHYVLSKTLPAEHIPTDDTTKRIIAVGDIHGMNQSLHSLLKKVSYDPNQDTLIHLGDIAVRSSLSNSLAVLSFMANNAILGVRGNNDHEIIQWRTWINWISLLPGGQAWLAQVDDKLFGTDEDSNFKFKKWLKQEKGNKKWLNKIPDDWKIHRKHFEIARAMSQDHYEYLASLPLILHAPEAHTYFVHAGLLAYDLKHKPSHPDQPLSHFPTLPQAHTNVSLLRSLQEKALLSDIPQNKDPWVLMNMRSIKKNGKITKSNTKGSPWAKSWNRIMDRCSGFVGTRINSFAVNSDNRFVSLDDDLDQLPCYPSTVVYGHAAYRDLDVNRWSIGLDTGCVYERELTALVLDWKSLQSSPSSIIEADENNLKKSPSQIPYGDHGQAQIVSVQCKSS</sequence>
<dbReference type="PANTHER" id="PTHR42850">
    <property type="entry name" value="METALLOPHOSPHOESTERASE"/>
    <property type="match status" value="1"/>
</dbReference>